<dbReference type="Proteomes" id="UP000268014">
    <property type="component" value="Unassembled WGS sequence"/>
</dbReference>
<dbReference type="EMBL" id="UZAF01016810">
    <property type="protein sequence ID" value="VDO34201.1"/>
    <property type="molecule type" value="Genomic_DNA"/>
</dbReference>
<keyword evidence="1" id="KW-1133">Transmembrane helix</keyword>
<name>A0A0N4WCH9_HAEPC</name>
<evidence type="ECO:0000313" key="4">
    <source>
        <dbReference type="WBParaSite" id="HPLM_0000822201-mRNA-1"/>
    </source>
</evidence>
<keyword evidence="1" id="KW-0472">Membrane</keyword>
<evidence type="ECO:0000313" key="2">
    <source>
        <dbReference type="EMBL" id="VDO34201.1"/>
    </source>
</evidence>
<feature type="transmembrane region" description="Helical" evidence="1">
    <location>
        <begin position="12"/>
        <end position="31"/>
    </location>
</feature>
<protein>
    <submittedName>
        <fullName evidence="4">Secreted protein</fullName>
    </submittedName>
</protein>
<sequence>MTLSCTARALRFSLFVFNLVFLVGLICFHNIAEDFYIIRSQISFLQLCSKYTFWAGVELQCRALFGVYYLQHPP</sequence>
<dbReference type="AlphaFoldDB" id="A0A0N4WCH9"/>
<proteinExistence type="predicted"/>
<keyword evidence="3" id="KW-1185">Reference proteome</keyword>
<evidence type="ECO:0000313" key="3">
    <source>
        <dbReference type="Proteomes" id="UP000268014"/>
    </source>
</evidence>
<reference evidence="4" key="1">
    <citation type="submission" date="2017-02" db="UniProtKB">
        <authorList>
            <consortium name="WormBaseParasite"/>
        </authorList>
    </citation>
    <scope>IDENTIFICATION</scope>
</reference>
<gene>
    <name evidence="2" type="ORF">HPLM_LOCUS8214</name>
</gene>
<keyword evidence="1" id="KW-0812">Transmembrane</keyword>
<organism evidence="4">
    <name type="scientific">Haemonchus placei</name>
    <name type="common">Barber's pole worm</name>
    <dbReference type="NCBI Taxonomy" id="6290"/>
    <lineage>
        <taxon>Eukaryota</taxon>
        <taxon>Metazoa</taxon>
        <taxon>Ecdysozoa</taxon>
        <taxon>Nematoda</taxon>
        <taxon>Chromadorea</taxon>
        <taxon>Rhabditida</taxon>
        <taxon>Rhabditina</taxon>
        <taxon>Rhabditomorpha</taxon>
        <taxon>Strongyloidea</taxon>
        <taxon>Trichostrongylidae</taxon>
        <taxon>Haemonchus</taxon>
    </lineage>
</organism>
<reference evidence="2 3" key="2">
    <citation type="submission" date="2018-11" db="EMBL/GenBank/DDBJ databases">
        <authorList>
            <consortium name="Pathogen Informatics"/>
        </authorList>
    </citation>
    <scope>NUCLEOTIDE SEQUENCE [LARGE SCALE GENOMIC DNA]</scope>
    <source>
        <strain evidence="2 3">MHpl1</strain>
    </source>
</reference>
<dbReference type="WBParaSite" id="HPLM_0000822201-mRNA-1">
    <property type="protein sequence ID" value="HPLM_0000822201-mRNA-1"/>
    <property type="gene ID" value="HPLM_0000822201"/>
</dbReference>
<accession>A0A0N4WCH9</accession>
<evidence type="ECO:0000256" key="1">
    <source>
        <dbReference type="SAM" id="Phobius"/>
    </source>
</evidence>